<protein>
    <submittedName>
        <fullName evidence="1">Uncharacterized protein</fullName>
    </submittedName>
</protein>
<dbReference type="AlphaFoldDB" id="A0A380C1R9"/>
<name>A0A380C1R9_9GAMM</name>
<evidence type="ECO:0000313" key="1">
    <source>
        <dbReference type="EMBL" id="SUJ10043.1"/>
    </source>
</evidence>
<organism evidence="1 2">
    <name type="scientific">Shewanella morhuae</name>
    <dbReference type="NCBI Taxonomy" id="365591"/>
    <lineage>
        <taxon>Bacteria</taxon>
        <taxon>Pseudomonadati</taxon>
        <taxon>Pseudomonadota</taxon>
        <taxon>Gammaproteobacteria</taxon>
        <taxon>Alteromonadales</taxon>
        <taxon>Shewanellaceae</taxon>
        <taxon>Shewanella</taxon>
    </lineage>
</organism>
<accession>A0A380C1R9</accession>
<evidence type="ECO:0000313" key="2">
    <source>
        <dbReference type="Proteomes" id="UP000255061"/>
    </source>
</evidence>
<dbReference type="EMBL" id="UGYV01000004">
    <property type="protein sequence ID" value="SUJ10043.1"/>
    <property type="molecule type" value="Genomic_DNA"/>
</dbReference>
<sequence>MATIKKRKEEPVDTVRRKTGVAQMQLKSESIYLYMRGQSGDTLNNAMYRLGELFKMTSRSTNKSTHTKIKEWFENEIIAPAKTEAESLMCSLETLQEQIVAGISFSDIKTPDMTIPVSIIHKSHLEVINIITQIDFIMDEIETISLSCSWDDDEIENISRTQALLILNNISSKIFKVTKPGKRNGGQFSPIFFIEGLNKGVFTLYPDLIENSNNIVSIKSNDNNIEPVIDKDEANSGLTEAV</sequence>
<dbReference type="RefSeq" id="WP_115407341.1">
    <property type="nucleotide sequence ID" value="NZ_UGYV01000004.1"/>
</dbReference>
<proteinExistence type="predicted"/>
<reference evidence="1 2" key="1">
    <citation type="submission" date="2018-06" db="EMBL/GenBank/DDBJ databases">
        <authorList>
            <consortium name="Pathogen Informatics"/>
            <person name="Doyle S."/>
        </authorList>
    </citation>
    <scope>NUCLEOTIDE SEQUENCE [LARGE SCALE GENOMIC DNA]</scope>
    <source>
        <strain evidence="1 2">NCTC10736</strain>
    </source>
</reference>
<dbReference type="Proteomes" id="UP000255061">
    <property type="component" value="Unassembled WGS sequence"/>
</dbReference>
<gene>
    <name evidence="1" type="ORF">NCTC10736_04087</name>
</gene>